<name>A0A0D9P7K3_METAN</name>
<protein>
    <submittedName>
        <fullName evidence="1">Uncharacterized protein</fullName>
    </submittedName>
</protein>
<proteinExistence type="predicted"/>
<reference evidence="2" key="1">
    <citation type="journal article" date="2014" name="BMC Genomics">
        <title>The genome sequence of the biocontrol fungus Metarhizium anisopliae and comparative genomics of Metarhizium species.</title>
        <authorList>
            <person name="Pattemore J.A."/>
            <person name="Hane J.K."/>
            <person name="Williams A.H."/>
            <person name="Wilson B.A."/>
            <person name="Stodart B.J."/>
            <person name="Ash G.J."/>
        </authorList>
    </citation>
    <scope>NUCLEOTIDE SEQUENCE [LARGE SCALE GENOMIC DNA]</scope>
    <source>
        <strain evidence="2">BRIP 53293</strain>
    </source>
</reference>
<keyword evidence="2" id="KW-1185">Reference proteome</keyword>
<dbReference type="AlphaFoldDB" id="A0A0D9P7K3"/>
<dbReference type="Gene3D" id="3.60.60.10">
    <property type="entry name" value="Penicillin V Acylase, Chain A"/>
    <property type="match status" value="1"/>
</dbReference>
<evidence type="ECO:0000313" key="1">
    <source>
        <dbReference type="EMBL" id="KJK80805.1"/>
    </source>
</evidence>
<dbReference type="Proteomes" id="UP000054544">
    <property type="component" value="Unassembled WGS sequence"/>
</dbReference>
<accession>A0A0D9P7K3</accession>
<sequence>MGLMDDGCTSVAWCGDKFSAAGQNWDERLVIVYIRPSGASQPAISAVIEAAIVAKTGLNRAVPGSGDSDKQ</sequence>
<gene>
    <name evidence="1" type="ORF">H634G_03954</name>
</gene>
<organism evidence="1 2">
    <name type="scientific">Metarhizium anisopliae BRIP 53293</name>
    <dbReference type="NCBI Taxonomy" id="1291518"/>
    <lineage>
        <taxon>Eukaryota</taxon>
        <taxon>Fungi</taxon>
        <taxon>Dikarya</taxon>
        <taxon>Ascomycota</taxon>
        <taxon>Pezizomycotina</taxon>
        <taxon>Sordariomycetes</taxon>
        <taxon>Hypocreomycetidae</taxon>
        <taxon>Hypocreales</taxon>
        <taxon>Clavicipitaceae</taxon>
        <taxon>Metarhizium</taxon>
    </lineage>
</organism>
<dbReference type="STRING" id="1291518.A0A0D9P7K3"/>
<dbReference type="EMBL" id="KE384728">
    <property type="protein sequence ID" value="KJK80805.1"/>
    <property type="molecule type" value="Genomic_DNA"/>
</dbReference>
<evidence type="ECO:0000313" key="2">
    <source>
        <dbReference type="Proteomes" id="UP000054544"/>
    </source>
</evidence>